<dbReference type="Proteomes" id="UP001335665">
    <property type="component" value="Unassembled WGS sequence"/>
</dbReference>
<evidence type="ECO:0000256" key="1">
    <source>
        <dbReference type="SAM" id="Phobius"/>
    </source>
</evidence>
<dbReference type="Pfam" id="PF10031">
    <property type="entry name" value="DUF2273"/>
    <property type="match status" value="1"/>
</dbReference>
<proteinExistence type="predicted"/>
<accession>A0ABU7SUS8</accession>
<keyword evidence="1" id="KW-0472">Membrane</keyword>
<evidence type="ECO:0000313" key="3">
    <source>
        <dbReference type="Proteomes" id="UP001335665"/>
    </source>
</evidence>
<keyword evidence="1" id="KW-1133">Transmembrane helix</keyword>
<sequence length="61" mass="6806">MTELIKAYFWPLIGGIMGLLLAVLIIAFGFFKTLFVLIFMAIGITAGYYIKKTGILTNVFK</sequence>
<dbReference type="InterPro" id="IPR018730">
    <property type="entry name" value="DUF2273"/>
</dbReference>
<reference evidence="2 3" key="1">
    <citation type="submission" date="2023-02" db="EMBL/GenBank/DDBJ databases">
        <title>The predominant lactic acid bacteria and yeasts involved in the spontaneous fermentation of millet during the production of the traditional porridge Hausa koko in Ghana.</title>
        <authorList>
            <person name="Atter A."/>
            <person name="Diaz M."/>
        </authorList>
    </citation>
    <scope>NUCLEOTIDE SEQUENCE [LARGE SCALE GENOMIC DNA]</scope>
    <source>
        <strain evidence="2 3">FI11552</strain>
    </source>
</reference>
<keyword evidence="1" id="KW-0812">Transmembrane</keyword>
<name>A0ABU7SUS8_9LACO</name>
<feature type="transmembrane region" description="Helical" evidence="1">
    <location>
        <begin position="34"/>
        <end position="51"/>
    </location>
</feature>
<comment type="caution">
    <text evidence="2">The sequence shown here is derived from an EMBL/GenBank/DDBJ whole genome shotgun (WGS) entry which is preliminary data.</text>
</comment>
<gene>
    <name evidence="2" type="ORF">PS396_08630</name>
</gene>
<feature type="transmembrane region" description="Helical" evidence="1">
    <location>
        <begin position="7"/>
        <end position="28"/>
    </location>
</feature>
<keyword evidence="3" id="KW-1185">Reference proteome</keyword>
<organism evidence="2 3">
    <name type="scientific">Limosilactobacillus pontis</name>
    <dbReference type="NCBI Taxonomy" id="35787"/>
    <lineage>
        <taxon>Bacteria</taxon>
        <taxon>Bacillati</taxon>
        <taxon>Bacillota</taxon>
        <taxon>Bacilli</taxon>
        <taxon>Lactobacillales</taxon>
        <taxon>Lactobacillaceae</taxon>
        <taxon>Limosilactobacillus</taxon>
    </lineage>
</organism>
<evidence type="ECO:0000313" key="2">
    <source>
        <dbReference type="EMBL" id="MEE6701832.1"/>
    </source>
</evidence>
<protein>
    <submittedName>
        <fullName evidence="2">DUF2273 domain-containing protein</fullName>
    </submittedName>
</protein>
<dbReference type="RefSeq" id="WP_331192424.1">
    <property type="nucleotide sequence ID" value="NZ_JAQSEN010000014.1"/>
</dbReference>
<dbReference type="EMBL" id="JAQSFA010000028">
    <property type="protein sequence ID" value="MEE6701832.1"/>
    <property type="molecule type" value="Genomic_DNA"/>
</dbReference>